<evidence type="ECO:0000256" key="2">
    <source>
        <dbReference type="ARBA" id="ARBA00007866"/>
    </source>
</evidence>
<evidence type="ECO:0000313" key="16">
    <source>
        <dbReference type="Proteomes" id="UP001319080"/>
    </source>
</evidence>
<keyword evidence="9 12" id="KW-0472">Membrane</keyword>
<feature type="transmembrane region" description="Helical" evidence="12">
    <location>
        <begin position="85"/>
        <end position="110"/>
    </location>
</feature>
<feature type="transmembrane region" description="Helical" evidence="12">
    <location>
        <begin position="131"/>
        <end position="152"/>
    </location>
</feature>
<dbReference type="RefSeq" id="WP_254084804.1">
    <property type="nucleotide sequence ID" value="NZ_JAHESE010000011.1"/>
</dbReference>
<evidence type="ECO:0000259" key="14">
    <source>
        <dbReference type="PROSITE" id="PS50999"/>
    </source>
</evidence>
<comment type="subcellular location">
    <subcellularLocation>
        <location evidence="10">Cell membrane</location>
        <topology evidence="10">Multi-pass membrane protein</topology>
    </subcellularLocation>
    <subcellularLocation>
        <location evidence="1">Membrane</location>
        <topology evidence="1">Multi-pass membrane protein</topology>
    </subcellularLocation>
</comment>
<dbReference type="InterPro" id="IPR011759">
    <property type="entry name" value="Cyt_c_oxidase_su2_TM_dom"/>
</dbReference>
<gene>
    <name evidence="15" type="ORF">KK062_13355</name>
</gene>
<keyword evidence="16" id="KW-1185">Reference proteome</keyword>
<dbReference type="SUPFAM" id="SSF49503">
    <property type="entry name" value="Cupredoxins"/>
    <property type="match status" value="1"/>
</dbReference>
<dbReference type="GO" id="GO:0004129">
    <property type="term" value="F:cytochrome-c oxidase activity"/>
    <property type="evidence" value="ECO:0007669"/>
    <property type="project" value="UniProtKB-EC"/>
</dbReference>
<evidence type="ECO:0000256" key="10">
    <source>
        <dbReference type="RuleBase" id="RU000456"/>
    </source>
</evidence>
<name>A0AAP2DXI7_9BACT</name>
<feature type="transmembrane region" description="Helical" evidence="12">
    <location>
        <begin position="42"/>
        <end position="65"/>
    </location>
</feature>
<evidence type="ECO:0000256" key="8">
    <source>
        <dbReference type="ARBA" id="ARBA00022989"/>
    </source>
</evidence>
<evidence type="ECO:0000256" key="11">
    <source>
        <dbReference type="RuleBase" id="RU004024"/>
    </source>
</evidence>
<dbReference type="EMBL" id="JAHESE010000011">
    <property type="protein sequence ID" value="MBT1709223.1"/>
    <property type="molecule type" value="Genomic_DNA"/>
</dbReference>
<evidence type="ECO:0000256" key="5">
    <source>
        <dbReference type="ARBA" id="ARBA00022692"/>
    </source>
</evidence>
<sequence>MMSLIIVLGVVLVLGILFLIFRISTLVGIAKGKKAELVSPNNGIHAVLFVVFLVGSLALFFWYSITRFHLYTLPIASVHGKETDRLFWITMAITVIAFVIISIIMFVFLYQYRYNPERRAKFFPDNHYLELTWTIIPAIVLALLIFTGLRTWNDITGPASKDAEVIELIAQQFAWTARYPGVKDKSLGKVNYKLIDAVNEFGLDLSDKNSFDDFKSLELHLPVGQEVLLKIRAKDVIHSVFLPHFRVKMDAVPGMPTQFKFKATKTTEQMRDELGNPNFNYELACTEICGRGHFSMKMSVIVEEQEAYERWKASQEAWLKQNPDYLNKVPAELKEAAMIKAGMQADPGAGVAVVKE</sequence>
<protein>
    <recommendedName>
        <fullName evidence="11">Cytochrome c oxidase subunit 2</fullName>
        <ecNumber evidence="11">7.1.1.9</ecNumber>
    </recommendedName>
</protein>
<keyword evidence="6" id="KW-1278">Translocase</keyword>
<reference evidence="15 16" key="1">
    <citation type="submission" date="2021-05" db="EMBL/GenBank/DDBJ databases">
        <title>A Polyphasic approach of four new species of the genus Ohtaekwangia: Ohtaekwangia histidinii sp. nov., Ohtaekwangia cretensis sp. nov., Ohtaekwangia indiensis sp. nov., Ohtaekwangia reichenbachii sp. nov. from diverse environment.</title>
        <authorList>
            <person name="Octaviana S."/>
        </authorList>
    </citation>
    <scope>NUCLEOTIDE SEQUENCE [LARGE SCALE GENOMIC DNA]</scope>
    <source>
        <strain evidence="15 16">PWU5</strain>
    </source>
</reference>
<dbReference type="InterPro" id="IPR008972">
    <property type="entry name" value="Cupredoxin"/>
</dbReference>
<keyword evidence="3 10" id="KW-0813">Transport</keyword>
<evidence type="ECO:0000256" key="6">
    <source>
        <dbReference type="ARBA" id="ARBA00022967"/>
    </source>
</evidence>
<comment type="function">
    <text evidence="11">Subunits I and II form the functional core of the enzyme complex. Electrons originating in cytochrome c are transferred via heme a and Cu(A) to the binuclear center formed by heme a3 and Cu(B).</text>
</comment>
<dbReference type="EC" id="7.1.1.9" evidence="11"/>
<dbReference type="Pfam" id="PF00116">
    <property type="entry name" value="COX2"/>
    <property type="match status" value="1"/>
</dbReference>
<dbReference type="InterPro" id="IPR036257">
    <property type="entry name" value="Cyt_c_oxidase_su2_TM_sf"/>
</dbReference>
<dbReference type="GO" id="GO:0042773">
    <property type="term" value="P:ATP synthesis coupled electron transport"/>
    <property type="evidence" value="ECO:0007669"/>
    <property type="project" value="TreeGrafter"/>
</dbReference>
<dbReference type="InterPro" id="IPR002429">
    <property type="entry name" value="CcO_II-like_C"/>
</dbReference>
<keyword evidence="11" id="KW-0186">Copper</keyword>
<evidence type="ECO:0000259" key="13">
    <source>
        <dbReference type="PROSITE" id="PS50857"/>
    </source>
</evidence>
<dbReference type="Proteomes" id="UP001319080">
    <property type="component" value="Unassembled WGS sequence"/>
</dbReference>
<keyword evidence="7 10" id="KW-0249">Electron transport</keyword>
<dbReference type="InterPro" id="IPR045187">
    <property type="entry name" value="CcO_II"/>
</dbReference>
<proteinExistence type="inferred from homology"/>
<evidence type="ECO:0000256" key="9">
    <source>
        <dbReference type="ARBA" id="ARBA00023136"/>
    </source>
</evidence>
<accession>A0AAP2DXI7</accession>
<evidence type="ECO:0000256" key="7">
    <source>
        <dbReference type="ARBA" id="ARBA00022982"/>
    </source>
</evidence>
<keyword evidence="11" id="KW-0479">Metal-binding</keyword>
<dbReference type="PROSITE" id="PS50999">
    <property type="entry name" value="COX2_TM"/>
    <property type="match status" value="1"/>
</dbReference>
<evidence type="ECO:0000256" key="3">
    <source>
        <dbReference type="ARBA" id="ARBA00022448"/>
    </source>
</evidence>
<dbReference type="Gene3D" id="1.10.287.90">
    <property type="match status" value="1"/>
</dbReference>
<keyword evidence="8 12" id="KW-1133">Transmembrane helix</keyword>
<comment type="catalytic activity">
    <reaction evidence="11">
        <text>4 Fe(II)-[cytochrome c] + O2 + 8 H(+)(in) = 4 Fe(III)-[cytochrome c] + 2 H2O + 4 H(+)(out)</text>
        <dbReference type="Rhea" id="RHEA:11436"/>
        <dbReference type="Rhea" id="RHEA-COMP:10350"/>
        <dbReference type="Rhea" id="RHEA-COMP:14399"/>
        <dbReference type="ChEBI" id="CHEBI:15377"/>
        <dbReference type="ChEBI" id="CHEBI:15378"/>
        <dbReference type="ChEBI" id="CHEBI:15379"/>
        <dbReference type="ChEBI" id="CHEBI:29033"/>
        <dbReference type="ChEBI" id="CHEBI:29034"/>
        <dbReference type="EC" id="7.1.1.9"/>
    </reaction>
</comment>
<dbReference type="Gene3D" id="2.60.40.420">
    <property type="entry name" value="Cupredoxins - blue copper proteins"/>
    <property type="match status" value="1"/>
</dbReference>
<keyword evidence="4 10" id="KW-0679">Respiratory chain</keyword>
<feature type="transmembrane region" description="Helical" evidence="12">
    <location>
        <begin position="6"/>
        <end position="30"/>
    </location>
</feature>
<feature type="domain" description="Cytochrome oxidase subunit II transmembrane region profile" evidence="14">
    <location>
        <begin position="64"/>
        <end position="159"/>
    </location>
</feature>
<dbReference type="SUPFAM" id="SSF81464">
    <property type="entry name" value="Cytochrome c oxidase subunit II-like, transmembrane region"/>
    <property type="match status" value="1"/>
</dbReference>
<dbReference type="PANTHER" id="PTHR22888:SF9">
    <property type="entry name" value="CYTOCHROME C OXIDASE SUBUNIT 2"/>
    <property type="match status" value="1"/>
</dbReference>
<comment type="similarity">
    <text evidence="2 10">Belongs to the cytochrome c oxidase subunit 2 family.</text>
</comment>
<evidence type="ECO:0000313" key="15">
    <source>
        <dbReference type="EMBL" id="MBT1709223.1"/>
    </source>
</evidence>
<evidence type="ECO:0000256" key="4">
    <source>
        <dbReference type="ARBA" id="ARBA00022660"/>
    </source>
</evidence>
<dbReference type="PANTHER" id="PTHR22888">
    <property type="entry name" value="CYTOCHROME C OXIDASE, SUBUNIT II"/>
    <property type="match status" value="1"/>
</dbReference>
<keyword evidence="5 10" id="KW-0812">Transmembrane</keyword>
<comment type="caution">
    <text evidence="15">The sequence shown here is derived from an EMBL/GenBank/DDBJ whole genome shotgun (WGS) entry which is preliminary data.</text>
</comment>
<comment type="cofactor">
    <cofactor evidence="11">
        <name>Cu cation</name>
        <dbReference type="ChEBI" id="CHEBI:23378"/>
    </cofactor>
    <text evidence="11">Binds a copper A center.</text>
</comment>
<evidence type="ECO:0000256" key="12">
    <source>
        <dbReference type="SAM" id="Phobius"/>
    </source>
</evidence>
<dbReference type="PRINTS" id="PR01166">
    <property type="entry name" value="CYCOXIDASEII"/>
</dbReference>
<dbReference type="GO" id="GO:0005507">
    <property type="term" value="F:copper ion binding"/>
    <property type="evidence" value="ECO:0007669"/>
    <property type="project" value="InterPro"/>
</dbReference>
<dbReference type="GO" id="GO:0005886">
    <property type="term" value="C:plasma membrane"/>
    <property type="evidence" value="ECO:0007669"/>
    <property type="project" value="UniProtKB-SubCell"/>
</dbReference>
<feature type="domain" description="Cytochrome oxidase subunit II copper A binding" evidence="13">
    <location>
        <begin position="161"/>
        <end position="314"/>
    </location>
</feature>
<dbReference type="PROSITE" id="PS50857">
    <property type="entry name" value="COX2_CUA"/>
    <property type="match status" value="1"/>
</dbReference>
<dbReference type="Pfam" id="PF02790">
    <property type="entry name" value="COX2_TM"/>
    <property type="match status" value="1"/>
</dbReference>
<dbReference type="AlphaFoldDB" id="A0AAP2DXI7"/>
<evidence type="ECO:0000256" key="1">
    <source>
        <dbReference type="ARBA" id="ARBA00004141"/>
    </source>
</evidence>
<organism evidence="15 16">
    <name type="scientific">Dawidia cretensis</name>
    <dbReference type="NCBI Taxonomy" id="2782350"/>
    <lineage>
        <taxon>Bacteria</taxon>
        <taxon>Pseudomonadati</taxon>
        <taxon>Bacteroidota</taxon>
        <taxon>Cytophagia</taxon>
        <taxon>Cytophagales</taxon>
        <taxon>Chryseotaleaceae</taxon>
        <taxon>Dawidia</taxon>
    </lineage>
</organism>